<proteinExistence type="predicted"/>
<evidence type="ECO:0000313" key="2">
    <source>
        <dbReference type="Proteomes" id="UP000308600"/>
    </source>
</evidence>
<accession>A0ACD3AZZ7</accession>
<keyword evidence="2" id="KW-1185">Reference proteome</keyword>
<dbReference type="Proteomes" id="UP000308600">
    <property type="component" value="Unassembled WGS sequence"/>
</dbReference>
<gene>
    <name evidence="1" type="ORF">BDN72DRAFT_463094</name>
</gene>
<name>A0ACD3AZZ7_9AGAR</name>
<organism evidence="1 2">
    <name type="scientific">Pluteus cervinus</name>
    <dbReference type="NCBI Taxonomy" id="181527"/>
    <lineage>
        <taxon>Eukaryota</taxon>
        <taxon>Fungi</taxon>
        <taxon>Dikarya</taxon>
        <taxon>Basidiomycota</taxon>
        <taxon>Agaricomycotina</taxon>
        <taxon>Agaricomycetes</taxon>
        <taxon>Agaricomycetidae</taxon>
        <taxon>Agaricales</taxon>
        <taxon>Pluteineae</taxon>
        <taxon>Pluteaceae</taxon>
        <taxon>Pluteus</taxon>
    </lineage>
</organism>
<reference evidence="1 2" key="1">
    <citation type="journal article" date="2019" name="Nat. Ecol. Evol.">
        <title>Megaphylogeny resolves global patterns of mushroom evolution.</title>
        <authorList>
            <person name="Varga T."/>
            <person name="Krizsan K."/>
            <person name="Foldi C."/>
            <person name="Dima B."/>
            <person name="Sanchez-Garcia M."/>
            <person name="Sanchez-Ramirez S."/>
            <person name="Szollosi G.J."/>
            <person name="Szarkandi J.G."/>
            <person name="Papp V."/>
            <person name="Albert L."/>
            <person name="Andreopoulos W."/>
            <person name="Angelini C."/>
            <person name="Antonin V."/>
            <person name="Barry K.W."/>
            <person name="Bougher N.L."/>
            <person name="Buchanan P."/>
            <person name="Buyck B."/>
            <person name="Bense V."/>
            <person name="Catcheside P."/>
            <person name="Chovatia M."/>
            <person name="Cooper J."/>
            <person name="Damon W."/>
            <person name="Desjardin D."/>
            <person name="Finy P."/>
            <person name="Geml J."/>
            <person name="Haridas S."/>
            <person name="Hughes K."/>
            <person name="Justo A."/>
            <person name="Karasinski D."/>
            <person name="Kautmanova I."/>
            <person name="Kiss B."/>
            <person name="Kocsube S."/>
            <person name="Kotiranta H."/>
            <person name="LaButti K.M."/>
            <person name="Lechner B.E."/>
            <person name="Liimatainen K."/>
            <person name="Lipzen A."/>
            <person name="Lukacs Z."/>
            <person name="Mihaltcheva S."/>
            <person name="Morgado L.N."/>
            <person name="Niskanen T."/>
            <person name="Noordeloos M.E."/>
            <person name="Ohm R.A."/>
            <person name="Ortiz-Santana B."/>
            <person name="Ovrebo C."/>
            <person name="Racz N."/>
            <person name="Riley R."/>
            <person name="Savchenko A."/>
            <person name="Shiryaev A."/>
            <person name="Soop K."/>
            <person name="Spirin V."/>
            <person name="Szebenyi C."/>
            <person name="Tomsovsky M."/>
            <person name="Tulloss R.E."/>
            <person name="Uehling J."/>
            <person name="Grigoriev I.V."/>
            <person name="Vagvolgyi C."/>
            <person name="Papp T."/>
            <person name="Martin F.M."/>
            <person name="Miettinen O."/>
            <person name="Hibbett D.S."/>
            <person name="Nagy L.G."/>
        </authorList>
    </citation>
    <scope>NUCLEOTIDE SEQUENCE [LARGE SCALE GENOMIC DNA]</scope>
    <source>
        <strain evidence="1 2">NL-1719</strain>
    </source>
</reference>
<evidence type="ECO:0000313" key="1">
    <source>
        <dbReference type="EMBL" id="TFK71343.1"/>
    </source>
</evidence>
<dbReference type="EMBL" id="ML208299">
    <property type="protein sequence ID" value="TFK71343.1"/>
    <property type="molecule type" value="Genomic_DNA"/>
</dbReference>
<protein>
    <submittedName>
        <fullName evidence="1">Uncharacterized protein</fullName>
    </submittedName>
</protein>
<sequence>MDIQLDGSSGGSTVFYDSFNINIKSEETRMRIKDEVEKLGQTLLQLNRNFATIQRQVDKIDKKAVIVDQDGQVKLYAPRWKKLHRKFTSLMNTSRVVANRVKGCIGTLLHAVIPVLDENYPREAQEASLLGYIKTLERFENEGQDQDNDFSTFRDQIENFRTDLYKAATRRTKEAVIAKAKIDAEIAHLEAKLKVTDGLVCMRSSHRS</sequence>